<comment type="caution">
    <text evidence="3">The sequence shown here is derived from an EMBL/GenBank/DDBJ whole genome shotgun (WGS) entry which is preliminary data.</text>
</comment>
<dbReference type="Proteomes" id="UP000886066">
    <property type="component" value="Unassembled WGS sequence"/>
</dbReference>
<evidence type="ECO:0000313" key="3">
    <source>
        <dbReference type="EMBL" id="HDQ88525.1"/>
    </source>
</evidence>
<dbReference type="InterPro" id="IPR051162">
    <property type="entry name" value="T4SS_component"/>
</dbReference>
<dbReference type="PANTHER" id="PTHR30121:SF6">
    <property type="entry name" value="SLR6007 PROTEIN"/>
    <property type="match status" value="1"/>
</dbReference>
<dbReference type="InterPro" id="IPR027417">
    <property type="entry name" value="P-loop_NTPase"/>
</dbReference>
<accession>A0A7C1DPB9</accession>
<dbReference type="PANTHER" id="PTHR30121">
    <property type="entry name" value="UNCHARACTERIZED PROTEIN YJGR-RELATED"/>
    <property type="match status" value="1"/>
</dbReference>
<dbReference type="Gene3D" id="1.10.8.730">
    <property type="match status" value="1"/>
</dbReference>
<sequence length="453" mass="50463">MVFGAEVIIIDPEEEYRTLCDAVGGNYIDFSPDSPAKINPFDLSGIAVEGENELGQKLLSLHTLLKLIMGELNPKEEAVLDRALIETYRMKGITPDPETQMTKEPPVMEDLYKVLLGAAEPEARGMAERLEKFIRGSLSGIFDSQSTIQLGNKMTVFSTKNLEELLRPIAFYMILDYVWTTIRKDLKKRILIVEEAWYLMENEDSARFIYGIAKRARKYYLGLTTISQDVDDFLKSNYGKAIVTNSSIQILLKQHPAAIDLVADTFYLSEGEKRLLLGAGQGEGLFFAGTNHVAIKIKASPEEHKLITTDPKEILRLREEGIIAQKPVVEAQKPAYQPYKPEDTQKYETYDKEGQPKTEFQPKSSNTTGTPPPNTPVEITKPNNRINSTPQQAPPPAKNPNPVSTPVPTSNPKPTPKPPLPKPTENTIIDQMSTLNPNAEPMIGNIDLKGPSQ</sequence>
<feature type="domain" description="TraG P-loop" evidence="2">
    <location>
        <begin position="4"/>
        <end position="281"/>
    </location>
</feature>
<dbReference type="CDD" id="cd01127">
    <property type="entry name" value="TrwB_TraG_TraD_VirD4"/>
    <property type="match status" value="1"/>
</dbReference>
<dbReference type="SUPFAM" id="SSF52540">
    <property type="entry name" value="P-loop containing nucleoside triphosphate hydrolases"/>
    <property type="match status" value="1"/>
</dbReference>
<proteinExistence type="predicted"/>
<feature type="region of interest" description="Disordered" evidence="1">
    <location>
        <begin position="351"/>
        <end position="427"/>
    </location>
</feature>
<organism evidence="3">
    <name type="scientific">candidate division WWE3 bacterium</name>
    <dbReference type="NCBI Taxonomy" id="2053526"/>
    <lineage>
        <taxon>Bacteria</taxon>
        <taxon>Katanobacteria</taxon>
    </lineage>
</organism>
<dbReference type="Gene3D" id="3.40.50.300">
    <property type="entry name" value="P-loop containing nucleotide triphosphate hydrolases"/>
    <property type="match status" value="1"/>
</dbReference>
<name>A0A7C1DPB9_UNCKA</name>
<evidence type="ECO:0000259" key="2">
    <source>
        <dbReference type="Pfam" id="PF19044"/>
    </source>
</evidence>
<reference evidence="3" key="1">
    <citation type="journal article" date="2020" name="mSystems">
        <title>Genome- and Community-Level Interaction Insights into Carbon Utilization and Element Cycling Functions of Hydrothermarchaeota in Hydrothermal Sediment.</title>
        <authorList>
            <person name="Zhou Z."/>
            <person name="Liu Y."/>
            <person name="Xu W."/>
            <person name="Pan J."/>
            <person name="Luo Z.H."/>
            <person name="Li M."/>
        </authorList>
    </citation>
    <scope>NUCLEOTIDE SEQUENCE [LARGE SCALE GENOMIC DNA]</scope>
    <source>
        <strain evidence="3">SpSt-1219</strain>
    </source>
</reference>
<dbReference type="InterPro" id="IPR043964">
    <property type="entry name" value="P-loop_TraG"/>
</dbReference>
<evidence type="ECO:0000256" key="1">
    <source>
        <dbReference type="SAM" id="MobiDB-lite"/>
    </source>
</evidence>
<dbReference type="EMBL" id="DSDM01000001">
    <property type="protein sequence ID" value="HDQ88525.1"/>
    <property type="molecule type" value="Genomic_DNA"/>
</dbReference>
<dbReference type="Pfam" id="PF19044">
    <property type="entry name" value="P-loop_TraG"/>
    <property type="match status" value="1"/>
</dbReference>
<dbReference type="AlphaFoldDB" id="A0A7C1DPB9"/>
<protein>
    <recommendedName>
        <fullName evidence="2">TraG P-loop domain-containing protein</fullName>
    </recommendedName>
</protein>
<feature type="compositionally biased region" description="Pro residues" evidence="1">
    <location>
        <begin position="392"/>
        <end position="422"/>
    </location>
</feature>
<gene>
    <name evidence="3" type="ORF">ENN92_00005</name>
</gene>